<sequence length="136" mass="15739">MRELRPTSLSKHSAWHYVFINKDLFNSSHIFLRVDGVRRPLQQPYQGPFKVLSRTKEFFLINFNGQKTNDSIDKYKPAYTYLGTRDFSTLVTYSGSCSRGYDQNQDRTKSSVCNPVTGLGSFFQTRRGVPVVSNYY</sequence>
<dbReference type="Proteomes" id="UP000499080">
    <property type="component" value="Unassembled WGS sequence"/>
</dbReference>
<protein>
    <submittedName>
        <fullName evidence="2">Uncharacterized protein</fullName>
    </submittedName>
</protein>
<keyword evidence="3" id="KW-1185">Reference proteome</keyword>
<comment type="caution">
    <text evidence="2">The sequence shown here is derived from an EMBL/GenBank/DDBJ whole genome shotgun (WGS) entry which is preliminary data.</text>
</comment>
<dbReference type="PANTHER" id="PTHR38681">
    <property type="entry name" value="RETROVIRUS-RELATED POL POLYPROTEIN FROM TRANSPOSON 412-LIKE PROTEIN-RELATED"/>
    <property type="match status" value="1"/>
</dbReference>
<evidence type="ECO:0000313" key="2">
    <source>
        <dbReference type="EMBL" id="GBN24496.1"/>
    </source>
</evidence>
<accession>A0A4Y2MFR5</accession>
<dbReference type="AlphaFoldDB" id="A0A4Y2MFR5"/>
<gene>
    <name evidence="2" type="ORF">AVEN_246949_1</name>
    <name evidence="1" type="ORF">AVEN_57870_1</name>
</gene>
<dbReference type="EMBL" id="BGPR01104555">
    <property type="protein sequence ID" value="GBM70112.1"/>
    <property type="molecule type" value="Genomic_DNA"/>
</dbReference>
<reference evidence="2 3" key="1">
    <citation type="journal article" date="2019" name="Sci. Rep.">
        <title>Orb-weaving spider Araneus ventricosus genome elucidates the spidroin gene catalogue.</title>
        <authorList>
            <person name="Kono N."/>
            <person name="Nakamura H."/>
            <person name="Ohtoshi R."/>
            <person name="Moran D.A.P."/>
            <person name="Shinohara A."/>
            <person name="Yoshida Y."/>
            <person name="Fujiwara M."/>
            <person name="Mori M."/>
            <person name="Tomita M."/>
            <person name="Arakawa K."/>
        </authorList>
    </citation>
    <scope>NUCLEOTIDE SEQUENCE [LARGE SCALE GENOMIC DNA]</scope>
</reference>
<dbReference type="PANTHER" id="PTHR38681:SF1">
    <property type="entry name" value="RETROVIRUS-RELATED POL POLYPROTEIN FROM TRANSPOSON 412-LIKE PROTEIN"/>
    <property type="match status" value="1"/>
</dbReference>
<organism evidence="2 3">
    <name type="scientific">Araneus ventricosus</name>
    <name type="common">Orbweaver spider</name>
    <name type="synonym">Epeira ventricosa</name>
    <dbReference type="NCBI Taxonomy" id="182803"/>
    <lineage>
        <taxon>Eukaryota</taxon>
        <taxon>Metazoa</taxon>
        <taxon>Ecdysozoa</taxon>
        <taxon>Arthropoda</taxon>
        <taxon>Chelicerata</taxon>
        <taxon>Arachnida</taxon>
        <taxon>Araneae</taxon>
        <taxon>Araneomorphae</taxon>
        <taxon>Entelegynae</taxon>
        <taxon>Araneoidea</taxon>
        <taxon>Araneidae</taxon>
        <taxon>Araneus</taxon>
    </lineage>
</organism>
<dbReference type="EMBL" id="BGPR01007129">
    <property type="protein sequence ID" value="GBN24496.1"/>
    <property type="molecule type" value="Genomic_DNA"/>
</dbReference>
<proteinExistence type="predicted"/>
<name>A0A4Y2MFR5_ARAVE</name>
<evidence type="ECO:0000313" key="1">
    <source>
        <dbReference type="EMBL" id="GBM70112.1"/>
    </source>
</evidence>
<evidence type="ECO:0000313" key="3">
    <source>
        <dbReference type="Proteomes" id="UP000499080"/>
    </source>
</evidence>
<dbReference type="OrthoDB" id="6436825at2759"/>